<evidence type="ECO:0008006" key="4">
    <source>
        <dbReference type="Google" id="ProtNLM"/>
    </source>
</evidence>
<dbReference type="InterPro" id="IPR052918">
    <property type="entry name" value="Motility_Chemotaxis_Reg"/>
</dbReference>
<dbReference type="PANTHER" id="PTHR35580">
    <property type="entry name" value="CELL SURFACE GLYCOPROTEIN (S-LAYER PROTEIN)-LIKE PROTEIN"/>
    <property type="match status" value="1"/>
</dbReference>
<dbReference type="Gene3D" id="2.80.10.50">
    <property type="match status" value="1"/>
</dbReference>
<evidence type="ECO:0000313" key="3">
    <source>
        <dbReference type="Proteomes" id="UP000637774"/>
    </source>
</evidence>
<keyword evidence="1" id="KW-0732">Signal</keyword>
<gene>
    <name evidence="2" type="ORF">GCM10011495_22150</name>
</gene>
<dbReference type="InterPro" id="IPR026444">
    <property type="entry name" value="Secre_tail"/>
</dbReference>
<proteinExistence type="predicted"/>
<dbReference type="NCBIfam" id="TIGR04183">
    <property type="entry name" value="Por_Secre_tail"/>
    <property type="match status" value="1"/>
</dbReference>
<dbReference type="RefSeq" id="WP_188562132.1">
    <property type="nucleotide sequence ID" value="NZ_BMGY01000018.1"/>
</dbReference>
<dbReference type="PANTHER" id="PTHR35580:SF1">
    <property type="entry name" value="PHYTASE-LIKE DOMAIN-CONTAINING PROTEIN"/>
    <property type="match status" value="1"/>
</dbReference>
<accession>A0ABQ2A7T8</accession>
<evidence type="ECO:0000313" key="2">
    <source>
        <dbReference type="EMBL" id="GGH86179.1"/>
    </source>
</evidence>
<reference evidence="3" key="1">
    <citation type="journal article" date="2019" name="Int. J. Syst. Evol. Microbiol.">
        <title>The Global Catalogue of Microorganisms (GCM) 10K type strain sequencing project: providing services to taxonomists for standard genome sequencing and annotation.</title>
        <authorList>
            <consortium name="The Broad Institute Genomics Platform"/>
            <consortium name="The Broad Institute Genome Sequencing Center for Infectious Disease"/>
            <person name="Wu L."/>
            <person name="Ma J."/>
        </authorList>
    </citation>
    <scope>NUCLEOTIDE SEQUENCE [LARGE SCALE GENOMIC DNA]</scope>
    <source>
        <strain evidence="3">CGMCC 1.14966</strain>
    </source>
</reference>
<organism evidence="2 3">
    <name type="scientific">Hymenobacter frigidus</name>
    <dbReference type="NCBI Taxonomy" id="1524095"/>
    <lineage>
        <taxon>Bacteria</taxon>
        <taxon>Pseudomonadati</taxon>
        <taxon>Bacteroidota</taxon>
        <taxon>Cytophagia</taxon>
        <taxon>Cytophagales</taxon>
        <taxon>Hymenobacteraceae</taxon>
        <taxon>Hymenobacter</taxon>
    </lineage>
</organism>
<sequence>MRQLLLALFLFLGFTTYAQPTTWNYVFPLTDLNGIMDVATGPDGNTYATGRFTGSLQLGSTLLTSAQPGPCLYIAKLSPSGQLLRLTKLEGATDVLPRSIAVDQTGNTYVTGSFSGTLTYNRGQQTTSLLATPANGTVFLLKCSSTGSVSWVRQADGSASGAYRHCQGTAVAVDKAGNSYISGEASGANIRFGALALGAHSRDGFLASYDRQGQLRWARVLTHLSTAFGTSKAGGVAVDEAGNAYLSGHSYSGWALDGIVLPLPVDTDYLARFDTRQGQLRWARSTPGNGGGQVIATDKKGDVYIGGTFAGTAALGRFTLTSAGDADGYVARYGPDGTAEWAMALGGVNYDVVSSLAVDQKTRKVFVTGMMNYTSQATNQSFLVTLGASGQLQRTELVGGPGTSSCGQLAIDAQANVYSFGVFTGNCSFGPVALSTTATQGYFGRFGRSLPGPTNAVTSHLDALVAAEISVFPVPAQQQFTVRLAGPDQARQAVLYDHQGHIVAERTIEPTSVLTEVGFDTTALPDGLYVLRLVSSQATTTRLVTVQH</sequence>
<name>A0ABQ2A7T8_9BACT</name>
<evidence type="ECO:0000256" key="1">
    <source>
        <dbReference type="SAM" id="SignalP"/>
    </source>
</evidence>
<feature type="signal peptide" evidence="1">
    <location>
        <begin position="1"/>
        <end position="18"/>
    </location>
</feature>
<protein>
    <recommendedName>
        <fullName evidence="4">T9SS type A sorting domain-containing protein</fullName>
    </recommendedName>
</protein>
<dbReference type="Proteomes" id="UP000637774">
    <property type="component" value="Unassembled WGS sequence"/>
</dbReference>
<dbReference type="SUPFAM" id="SSF101898">
    <property type="entry name" value="NHL repeat"/>
    <property type="match status" value="1"/>
</dbReference>
<keyword evidence="3" id="KW-1185">Reference proteome</keyword>
<feature type="chain" id="PRO_5045636405" description="T9SS type A sorting domain-containing protein" evidence="1">
    <location>
        <begin position="19"/>
        <end position="548"/>
    </location>
</feature>
<dbReference type="EMBL" id="BMGY01000018">
    <property type="protein sequence ID" value="GGH86179.1"/>
    <property type="molecule type" value="Genomic_DNA"/>
</dbReference>
<comment type="caution">
    <text evidence="2">The sequence shown here is derived from an EMBL/GenBank/DDBJ whole genome shotgun (WGS) entry which is preliminary data.</text>
</comment>